<proteinExistence type="predicted"/>
<dbReference type="PANTHER" id="PTHR24247:SF265">
    <property type="entry name" value="MUSCARINIC ACETYLCHOLINE RECEPTOR DM1"/>
    <property type="match status" value="1"/>
</dbReference>
<reference evidence="12" key="1">
    <citation type="submission" date="2025-08" db="UniProtKB">
        <authorList>
            <consortium name="RefSeq"/>
        </authorList>
    </citation>
    <scope>IDENTIFICATION</scope>
</reference>
<dbReference type="RefSeq" id="XP_022111588.1">
    <property type="nucleotide sequence ID" value="XM_022255896.1"/>
</dbReference>
<feature type="transmembrane region" description="Helical" evidence="9">
    <location>
        <begin position="233"/>
        <end position="256"/>
    </location>
</feature>
<accession>A0A8B8A1G2</accession>
<dbReference type="GO" id="GO:0045202">
    <property type="term" value="C:synapse"/>
    <property type="evidence" value="ECO:0007669"/>
    <property type="project" value="TreeGrafter"/>
</dbReference>
<feature type="domain" description="G-protein coupled receptors family 1 profile" evidence="10">
    <location>
        <begin position="1"/>
        <end position="270"/>
    </location>
</feature>
<dbReference type="GO" id="GO:0007187">
    <property type="term" value="P:G protein-coupled receptor signaling pathway, coupled to cyclic nucleotide second messenger"/>
    <property type="evidence" value="ECO:0007669"/>
    <property type="project" value="TreeGrafter"/>
</dbReference>
<evidence type="ECO:0000256" key="2">
    <source>
        <dbReference type="ARBA" id="ARBA00022475"/>
    </source>
</evidence>
<dbReference type="InterPro" id="IPR017452">
    <property type="entry name" value="GPCR_Rhodpsn_7TM"/>
</dbReference>
<dbReference type="Proteomes" id="UP000694845">
    <property type="component" value="Unplaced"/>
</dbReference>
<dbReference type="GO" id="GO:0005886">
    <property type="term" value="C:plasma membrane"/>
    <property type="evidence" value="ECO:0007669"/>
    <property type="project" value="UniProtKB-SubCell"/>
</dbReference>
<dbReference type="Gene3D" id="1.20.1070.10">
    <property type="entry name" value="Rhodopsin 7-helix transmembrane proteins"/>
    <property type="match status" value="1"/>
</dbReference>
<evidence type="ECO:0000256" key="5">
    <source>
        <dbReference type="ARBA" id="ARBA00023040"/>
    </source>
</evidence>
<dbReference type="KEGG" id="aplc:110990794"/>
<keyword evidence="11" id="KW-1185">Reference proteome</keyword>
<keyword evidence="4 9" id="KW-1133">Transmembrane helix</keyword>
<sequence length="270" mass="29601">MTLVISYDRFRATNMPLKHLSEKTLGHACFLIFLGYFIPVMLWTPMFIILPYAGVISRVRPPSCHGPYAFYPGLLTFTVLSLSWAPMSLAVVLYTLVYCAIIRKGLAKNRGNAKPTVSGAIFKRKALNKVPFSTSNCSDAELPEQARDAENASSVFSVSVAVSQGMSNPALEVSLENSVQAAKYPGTIGLTQKQAAPSTGYRHPHDRLGHSAHFRRSSKRASGLATQRATRTLTLVFTTMIVSAMPWSVFALWAAVYPESLPPSINIIFK</sequence>
<evidence type="ECO:0000256" key="6">
    <source>
        <dbReference type="ARBA" id="ARBA00023136"/>
    </source>
</evidence>
<feature type="transmembrane region" description="Helical" evidence="9">
    <location>
        <begin position="74"/>
        <end position="101"/>
    </location>
</feature>
<dbReference type="GO" id="GO:0007197">
    <property type="term" value="P:adenylate cyclase-inhibiting G protein-coupled acetylcholine receptor signaling pathway"/>
    <property type="evidence" value="ECO:0007669"/>
    <property type="project" value="TreeGrafter"/>
</dbReference>
<dbReference type="Pfam" id="PF00001">
    <property type="entry name" value="7tm_1"/>
    <property type="match status" value="1"/>
</dbReference>
<comment type="subcellular location">
    <subcellularLocation>
        <location evidence="1">Cell membrane</location>
        <topology evidence="1">Multi-pass membrane protein</topology>
    </subcellularLocation>
</comment>
<evidence type="ECO:0000256" key="4">
    <source>
        <dbReference type="ARBA" id="ARBA00022989"/>
    </source>
</evidence>
<dbReference type="GeneID" id="110990794"/>
<evidence type="ECO:0000256" key="3">
    <source>
        <dbReference type="ARBA" id="ARBA00022692"/>
    </source>
</evidence>
<keyword evidence="2" id="KW-1003">Cell membrane</keyword>
<dbReference type="GO" id="GO:0016907">
    <property type="term" value="F:G protein-coupled acetylcholine receptor activity"/>
    <property type="evidence" value="ECO:0007669"/>
    <property type="project" value="TreeGrafter"/>
</dbReference>
<dbReference type="PANTHER" id="PTHR24247">
    <property type="entry name" value="5-HYDROXYTRYPTAMINE RECEPTOR"/>
    <property type="match status" value="1"/>
</dbReference>
<keyword evidence="7" id="KW-0675">Receptor</keyword>
<keyword evidence="6 9" id="KW-0472">Membrane</keyword>
<dbReference type="AlphaFoldDB" id="A0A8B8A1G2"/>
<dbReference type="GO" id="GO:0004993">
    <property type="term" value="F:G protein-coupled serotonin receptor activity"/>
    <property type="evidence" value="ECO:0007669"/>
    <property type="project" value="TreeGrafter"/>
</dbReference>
<name>A0A8B8A1G2_ACAPL</name>
<evidence type="ECO:0000256" key="7">
    <source>
        <dbReference type="ARBA" id="ARBA00023170"/>
    </source>
</evidence>
<evidence type="ECO:0000259" key="10">
    <source>
        <dbReference type="PROSITE" id="PS50262"/>
    </source>
</evidence>
<dbReference type="InterPro" id="IPR000276">
    <property type="entry name" value="GPCR_Rhodpsn"/>
</dbReference>
<evidence type="ECO:0000313" key="12">
    <source>
        <dbReference type="RefSeq" id="XP_022111588.1"/>
    </source>
</evidence>
<protein>
    <submittedName>
        <fullName evidence="12">Muscarinic acetylcholine receptor M5-like</fullName>
    </submittedName>
</protein>
<evidence type="ECO:0000256" key="8">
    <source>
        <dbReference type="ARBA" id="ARBA00023224"/>
    </source>
</evidence>
<evidence type="ECO:0000256" key="1">
    <source>
        <dbReference type="ARBA" id="ARBA00004651"/>
    </source>
</evidence>
<gene>
    <name evidence="12" type="primary">LOC110990794</name>
</gene>
<dbReference type="SUPFAM" id="SSF81321">
    <property type="entry name" value="Family A G protein-coupled receptor-like"/>
    <property type="match status" value="1"/>
</dbReference>
<organism evidence="11 12">
    <name type="scientific">Acanthaster planci</name>
    <name type="common">Crown-of-thorns starfish</name>
    <dbReference type="NCBI Taxonomy" id="133434"/>
    <lineage>
        <taxon>Eukaryota</taxon>
        <taxon>Metazoa</taxon>
        <taxon>Echinodermata</taxon>
        <taxon>Eleutherozoa</taxon>
        <taxon>Asterozoa</taxon>
        <taxon>Asteroidea</taxon>
        <taxon>Valvatacea</taxon>
        <taxon>Valvatida</taxon>
        <taxon>Acanthasteridae</taxon>
        <taxon>Acanthaster</taxon>
    </lineage>
</organism>
<feature type="transmembrane region" description="Helical" evidence="9">
    <location>
        <begin position="28"/>
        <end position="54"/>
    </location>
</feature>
<feature type="non-terminal residue" evidence="12">
    <location>
        <position position="270"/>
    </location>
</feature>
<keyword evidence="8" id="KW-0807">Transducer</keyword>
<evidence type="ECO:0000256" key="9">
    <source>
        <dbReference type="SAM" id="Phobius"/>
    </source>
</evidence>
<keyword evidence="5" id="KW-0297">G-protein coupled receptor</keyword>
<dbReference type="PROSITE" id="PS50262">
    <property type="entry name" value="G_PROTEIN_RECEP_F1_2"/>
    <property type="match status" value="1"/>
</dbReference>
<keyword evidence="3 9" id="KW-0812">Transmembrane</keyword>
<dbReference type="GO" id="GO:0030425">
    <property type="term" value="C:dendrite"/>
    <property type="evidence" value="ECO:0007669"/>
    <property type="project" value="TreeGrafter"/>
</dbReference>
<evidence type="ECO:0000313" key="11">
    <source>
        <dbReference type="Proteomes" id="UP000694845"/>
    </source>
</evidence>